<name>A0A5N4E8J8_CAMDR</name>
<keyword evidence="1" id="KW-0727">SH2 domain</keyword>
<protein>
    <submittedName>
        <fullName evidence="3">Phosphatidylinositol 3</fullName>
    </submittedName>
</protein>
<dbReference type="Proteomes" id="UP000299084">
    <property type="component" value="Unassembled WGS sequence"/>
</dbReference>
<dbReference type="PANTHER" id="PTHR46051:SF3">
    <property type="entry name" value="PHOSPHATIDYLINOSITOL 3,4,5-TRISPHOSPHATE 5-PHOSPHATASE 1"/>
    <property type="match status" value="1"/>
</dbReference>
<feature type="compositionally biased region" description="Pro residues" evidence="2">
    <location>
        <begin position="61"/>
        <end position="75"/>
    </location>
</feature>
<feature type="compositionally biased region" description="Basic and acidic residues" evidence="2">
    <location>
        <begin position="18"/>
        <end position="32"/>
    </location>
</feature>
<dbReference type="GO" id="GO:0045779">
    <property type="term" value="P:negative regulation of bone resorption"/>
    <property type="evidence" value="ECO:0007669"/>
    <property type="project" value="TreeGrafter"/>
</dbReference>
<evidence type="ECO:0000256" key="2">
    <source>
        <dbReference type="SAM" id="MobiDB-lite"/>
    </source>
</evidence>
<feature type="compositionally biased region" description="Pro residues" evidence="2">
    <location>
        <begin position="130"/>
        <end position="143"/>
    </location>
</feature>
<dbReference type="EMBL" id="JWIN03000005">
    <property type="protein sequence ID" value="KAB1279346.1"/>
    <property type="molecule type" value="Genomic_DNA"/>
</dbReference>
<feature type="region of interest" description="Disordered" evidence="2">
    <location>
        <begin position="220"/>
        <end position="240"/>
    </location>
</feature>
<evidence type="ECO:0000313" key="4">
    <source>
        <dbReference type="Proteomes" id="UP000299084"/>
    </source>
</evidence>
<feature type="region of interest" description="Disordered" evidence="2">
    <location>
        <begin position="1"/>
        <end position="144"/>
    </location>
</feature>
<sequence length="306" mass="32881">MFENPLYGSVSSFPKLVPRKEQESPKMLRKEPPPCPDLGILSPSILLSKAPETEGSKGAGKPPPAPVPMPAPFLSPTPRLRSFTCSSSANEGRPAGGDKSQAKPKAPAGSQVPVPAKRPIKPSRSELSQQPPPAPGQRPPLPVKSPAVLHLQHSKGRDYRENAELPYHAKHRPEDAPLGRAAMQRVQEYAPVHACDSTTMPRSVLGCTWALVHAVKPPVSCQRDGSPEEQQEAAGTLSRDPLCVPPTKLPLQGFVTFRRGPSFCAVGRAHWLRNLAPSAESTAEDLSADARGTWESTAVRVLACRK</sequence>
<proteinExistence type="predicted"/>
<evidence type="ECO:0000256" key="1">
    <source>
        <dbReference type="ARBA" id="ARBA00022999"/>
    </source>
</evidence>
<dbReference type="GO" id="GO:0045659">
    <property type="term" value="P:negative regulation of neutrophil differentiation"/>
    <property type="evidence" value="ECO:0007669"/>
    <property type="project" value="TreeGrafter"/>
</dbReference>
<feature type="non-terminal residue" evidence="3">
    <location>
        <position position="306"/>
    </location>
</feature>
<dbReference type="GO" id="GO:0009968">
    <property type="term" value="P:negative regulation of signal transduction"/>
    <property type="evidence" value="ECO:0007669"/>
    <property type="project" value="TreeGrafter"/>
</dbReference>
<dbReference type="GO" id="GO:0005829">
    <property type="term" value="C:cytosol"/>
    <property type="evidence" value="ECO:0007669"/>
    <property type="project" value="TreeGrafter"/>
</dbReference>
<dbReference type="GO" id="GO:0045579">
    <property type="term" value="P:positive regulation of B cell differentiation"/>
    <property type="evidence" value="ECO:0007669"/>
    <property type="project" value="TreeGrafter"/>
</dbReference>
<reference evidence="3 4" key="1">
    <citation type="journal article" date="2019" name="Mol. Ecol. Resour.">
        <title>Improving Illumina assemblies with Hi-C and long reads: an example with the North African dromedary.</title>
        <authorList>
            <person name="Elbers J.P."/>
            <person name="Rogers M.F."/>
            <person name="Perelman P.L."/>
            <person name="Proskuryakova A.A."/>
            <person name="Serdyukova N.A."/>
            <person name="Johnson W.E."/>
            <person name="Horin P."/>
            <person name="Corander J."/>
            <person name="Murphy D."/>
            <person name="Burger P.A."/>
        </authorList>
    </citation>
    <scope>NUCLEOTIDE SEQUENCE [LARGE SCALE GENOMIC DNA]</scope>
    <source>
        <strain evidence="3">Drom800</strain>
        <tissue evidence="3">Blood</tissue>
    </source>
</reference>
<keyword evidence="4" id="KW-1185">Reference proteome</keyword>
<comment type="caution">
    <text evidence="3">The sequence shown here is derived from an EMBL/GenBank/DDBJ whole genome shotgun (WGS) entry which is preliminary data.</text>
</comment>
<evidence type="ECO:0000313" key="3">
    <source>
        <dbReference type="EMBL" id="KAB1279346.1"/>
    </source>
</evidence>
<dbReference type="GO" id="GO:0050776">
    <property type="term" value="P:regulation of immune response"/>
    <property type="evidence" value="ECO:0007669"/>
    <property type="project" value="TreeGrafter"/>
</dbReference>
<accession>A0A5N4E8J8</accession>
<dbReference type="PANTHER" id="PTHR46051">
    <property type="entry name" value="SH2 DOMAIN-CONTAINING PROTEIN"/>
    <property type="match status" value="1"/>
</dbReference>
<gene>
    <name evidence="3" type="ORF">Cadr_000007545</name>
</gene>
<organism evidence="3 4">
    <name type="scientific">Camelus dromedarius</name>
    <name type="common">Dromedary</name>
    <name type="synonym">Arabian camel</name>
    <dbReference type="NCBI Taxonomy" id="9838"/>
    <lineage>
        <taxon>Eukaryota</taxon>
        <taxon>Metazoa</taxon>
        <taxon>Chordata</taxon>
        <taxon>Craniata</taxon>
        <taxon>Vertebrata</taxon>
        <taxon>Euteleostomi</taxon>
        <taxon>Mammalia</taxon>
        <taxon>Eutheria</taxon>
        <taxon>Laurasiatheria</taxon>
        <taxon>Artiodactyla</taxon>
        <taxon>Tylopoda</taxon>
        <taxon>Camelidae</taxon>
        <taxon>Camelus</taxon>
    </lineage>
</organism>
<dbReference type="AlphaFoldDB" id="A0A5N4E8J8"/>